<gene>
    <name evidence="1" type="ORF">EKG35_15980</name>
</gene>
<protein>
    <submittedName>
        <fullName evidence="1">Uncharacterized protein</fullName>
    </submittedName>
</protein>
<name>A0A3S0HX54_9BACI</name>
<evidence type="ECO:0000313" key="2">
    <source>
        <dbReference type="Proteomes" id="UP000276349"/>
    </source>
</evidence>
<reference evidence="1 2" key="1">
    <citation type="submission" date="2018-12" db="EMBL/GenBank/DDBJ databases">
        <authorList>
            <person name="Yu L."/>
        </authorList>
    </citation>
    <scope>NUCLEOTIDE SEQUENCE [LARGE SCALE GENOMIC DNA]</scope>
    <source>
        <strain evidence="1 2">S5H2222</strain>
    </source>
</reference>
<sequence length="111" mass="13181">MRLPMNITSLINKEIKIEQMDGHLFQRVVYDFARKVNGKVNDWFPPSYPLNYFCIDIEIGDTVVSILLHEFFPYAAIASYINEFQIQFLDYKNLMLELNPYLYSFRSSILK</sequence>
<dbReference type="Proteomes" id="UP000276349">
    <property type="component" value="Unassembled WGS sequence"/>
</dbReference>
<dbReference type="RefSeq" id="WP_126295548.1">
    <property type="nucleotide sequence ID" value="NZ_RXNR01000059.1"/>
</dbReference>
<accession>A0A3S0HX54</accession>
<proteinExistence type="predicted"/>
<dbReference type="AlphaFoldDB" id="A0A3S0HX54"/>
<comment type="caution">
    <text evidence="1">The sequence shown here is derived from an EMBL/GenBank/DDBJ whole genome shotgun (WGS) entry which is preliminary data.</text>
</comment>
<evidence type="ECO:0000313" key="1">
    <source>
        <dbReference type="EMBL" id="RTQ89723.1"/>
    </source>
</evidence>
<dbReference type="EMBL" id="RXNR01000059">
    <property type="protein sequence ID" value="RTQ89723.1"/>
    <property type="molecule type" value="Genomic_DNA"/>
</dbReference>
<keyword evidence="2" id="KW-1185">Reference proteome</keyword>
<organism evidence="1 2">
    <name type="scientific">Lysinibacillus telephonicus</name>
    <dbReference type="NCBI Taxonomy" id="1714840"/>
    <lineage>
        <taxon>Bacteria</taxon>
        <taxon>Bacillati</taxon>
        <taxon>Bacillota</taxon>
        <taxon>Bacilli</taxon>
        <taxon>Bacillales</taxon>
        <taxon>Bacillaceae</taxon>
        <taxon>Lysinibacillus</taxon>
    </lineage>
</organism>
<dbReference type="OrthoDB" id="6313019at2"/>